<evidence type="ECO:0000313" key="1">
    <source>
        <dbReference type="EMBL" id="QFG74633.1"/>
    </source>
</evidence>
<name>A0A5J6VL18_9VIRU</name>
<proteinExistence type="predicted"/>
<sequence>MAQIFARANYDDKELEHRDSERLNYSNYMLNIDAHENVTNCYPKKDLRNSHTQISRPIKNNKLDLQNKVNVESLLQNRHVELNSSKKLNKDYQKVKLDSRPTCNLKEHEEFSKLKNKNTGTLTFSPSDTLDDTRFTHPVQNYREMNTLKYKFTPFLPINPQNVLVENNSWFNLSRAGVSTRYGEKLSTVSRTQQPASFEPQLPKRFNIDNIKRPGNNEINY</sequence>
<organism evidence="1">
    <name type="scientific">Megaviridae environmental sample</name>
    <dbReference type="NCBI Taxonomy" id="1737588"/>
    <lineage>
        <taxon>Viruses</taxon>
        <taxon>Varidnaviria</taxon>
        <taxon>Bamfordvirae</taxon>
        <taxon>Nucleocytoviricota</taxon>
        <taxon>Megaviricetes</taxon>
        <taxon>Imitervirales</taxon>
        <taxon>Mimiviridae</taxon>
        <taxon>environmental samples</taxon>
    </lineage>
</organism>
<reference evidence="1" key="1">
    <citation type="journal article" date="2019" name="Philos. Trans. R. Soc. Lond., B, Biol. Sci.">
        <title>Targeted metagenomic recovery of four divergent viruses reveals shared and distinctive characteristics of giant viruses of marine eukaryotes.</title>
        <authorList>
            <person name="Needham D.M."/>
            <person name="Poirier C."/>
            <person name="Hehenberger E."/>
            <person name="Jimenez V."/>
            <person name="Swalwell J.E."/>
            <person name="Santoro A.E."/>
            <person name="Worden A.Z."/>
        </authorList>
    </citation>
    <scope>NUCLEOTIDE SEQUENCE</scope>
    <source>
        <strain evidence="1">MPacV-611</strain>
    </source>
</reference>
<protein>
    <submittedName>
        <fullName evidence="1">Uncharacterized protein</fullName>
    </submittedName>
</protein>
<dbReference type="EMBL" id="MN448289">
    <property type="protein sequence ID" value="QFG74633.1"/>
    <property type="molecule type" value="Genomic_DNA"/>
</dbReference>
<accession>A0A5J6VL18</accession>